<evidence type="ECO:0000256" key="1">
    <source>
        <dbReference type="SAM" id="MobiDB-lite"/>
    </source>
</evidence>
<evidence type="ECO:0000313" key="2">
    <source>
        <dbReference type="EMBL" id="CAI9284208.1"/>
    </source>
</evidence>
<proteinExistence type="predicted"/>
<gene>
    <name evidence="2" type="ORF">LSALG_LOCUS23753</name>
</gene>
<name>A0AA35Z204_LACSI</name>
<feature type="region of interest" description="Disordered" evidence="1">
    <location>
        <begin position="1"/>
        <end position="26"/>
    </location>
</feature>
<dbReference type="Proteomes" id="UP001177003">
    <property type="component" value="Chromosome 5"/>
</dbReference>
<protein>
    <submittedName>
        <fullName evidence="2">Uncharacterized protein</fullName>
    </submittedName>
</protein>
<sequence>MVESFDSEEEDNEDKDGESTNIEEEDVEIEVDELVTKIQDIVQRMNSSLGMNKHIQFSSTYLSTRYEGNVTQHGSIPTLVVIVEPLILDEMFLRIVFPSPQAMNFPPISTLIQTSTSYQWESSSTFNKTILY</sequence>
<accession>A0AA35Z204</accession>
<organism evidence="2 3">
    <name type="scientific">Lactuca saligna</name>
    <name type="common">Willowleaf lettuce</name>
    <dbReference type="NCBI Taxonomy" id="75948"/>
    <lineage>
        <taxon>Eukaryota</taxon>
        <taxon>Viridiplantae</taxon>
        <taxon>Streptophyta</taxon>
        <taxon>Embryophyta</taxon>
        <taxon>Tracheophyta</taxon>
        <taxon>Spermatophyta</taxon>
        <taxon>Magnoliopsida</taxon>
        <taxon>eudicotyledons</taxon>
        <taxon>Gunneridae</taxon>
        <taxon>Pentapetalae</taxon>
        <taxon>asterids</taxon>
        <taxon>campanulids</taxon>
        <taxon>Asterales</taxon>
        <taxon>Asteraceae</taxon>
        <taxon>Cichorioideae</taxon>
        <taxon>Cichorieae</taxon>
        <taxon>Lactucinae</taxon>
        <taxon>Lactuca</taxon>
    </lineage>
</organism>
<keyword evidence="3" id="KW-1185">Reference proteome</keyword>
<dbReference type="EMBL" id="OX465081">
    <property type="protein sequence ID" value="CAI9284208.1"/>
    <property type="molecule type" value="Genomic_DNA"/>
</dbReference>
<reference evidence="2" key="1">
    <citation type="submission" date="2023-04" db="EMBL/GenBank/DDBJ databases">
        <authorList>
            <person name="Vijverberg K."/>
            <person name="Xiong W."/>
            <person name="Schranz E."/>
        </authorList>
    </citation>
    <scope>NUCLEOTIDE SEQUENCE</scope>
</reference>
<evidence type="ECO:0000313" key="3">
    <source>
        <dbReference type="Proteomes" id="UP001177003"/>
    </source>
</evidence>
<dbReference type="AlphaFoldDB" id="A0AA35Z204"/>